<evidence type="ECO:0008006" key="5">
    <source>
        <dbReference type="Google" id="ProtNLM"/>
    </source>
</evidence>
<reference evidence="3 4" key="1">
    <citation type="submission" date="2018-06" db="EMBL/GenBank/DDBJ databases">
        <title>Noncontiguous genome sequence of Ruminococcaceae bacterium ASD2818.</title>
        <authorList>
            <person name="Chaplin A.V."/>
            <person name="Sokolova S.R."/>
            <person name="Kochetkova T.O."/>
            <person name="Goltsov A.Y."/>
            <person name="Trofimov D.Y."/>
            <person name="Efimov B.A."/>
        </authorList>
    </citation>
    <scope>NUCLEOTIDE SEQUENCE [LARGE SCALE GENOMIC DNA]</scope>
    <source>
        <strain evidence="3 4">ASD2818</strain>
    </source>
</reference>
<evidence type="ECO:0000313" key="4">
    <source>
        <dbReference type="Proteomes" id="UP000249377"/>
    </source>
</evidence>
<dbReference type="AlphaFoldDB" id="A0A328UCR2"/>
<evidence type="ECO:0000259" key="1">
    <source>
        <dbReference type="Pfam" id="PF17389"/>
    </source>
</evidence>
<dbReference type="Gene3D" id="1.50.10.10">
    <property type="match status" value="1"/>
</dbReference>
<feature type="domain" description="Alpha-L-rhamnosidase six-hairpin glycosidase" evidence="1">
    <location>
        <begin position="369"/>
        <end position="556"/>
    </location>
</feature>
<accession>A0A328UCR2</accession>
<organism evidence="3 4">
    <name type="scientific">Hydrogeniiclostridium mannosilyticum</name>
    <dbReference type="NCBI Taxonomy" id="2764322"/>
    <lineage>
        <taxon>Bacteria</taxon>
        <taxon>Bacillati</taxon>
        <taxon>Bacillota</taxon>
        <taxon>Clostridia</taxon>
        <taxon>Eubacteriales</taxon>
        <taxon>Acutalibacteraceae</taxon>
        <taxon>Hydrogeniiclostridium</taxon>
    </lineage>
</organism>
<dbReference type="Pfam" id="PF17390">
    <property type="entry name" value="Bac_rhamnosid_C"/>
    <property type="match status" value="1"/>
</dbReference>
<dbReference type="InterPro" id="IPR012341">
    <property type="entry name" value="6hp_glycosidase-like_sf"/>
</dbReference>
<gene>
    <name evidence="3" type="ORF">DPQ25_11950</name>
</gene>
<dbReference type="Gene3D" id="2.60.420.10">
    <property type="entry name" value="Maltose phosphorylase, domain 3"/>
    <property type="match status" value="1"/>
</dbReference>
<feature type="domain" description="Alpha-L-rhamnosidase C-terminal" evidence="2">
    <location>
        <begin position="728"/>
        <end position="785"/>
    </location>
</feature>
<sequence length="816" mass="92245">MNHFFQKAKPVFIEGAAEPYNQFAGFRSDVWVEAPGVLKIAVTARSFYRLYVDGKMAAHGPARTAHGYVRVDELEIPVEKAGVVRLAAEVAAYDTPDHVSNDITLEPGLFWCEVQCAGKVLAATGAKAESPWLCRQLTHRRSRAEMLSHCREVIEVYDLGPDTLSWVTEDLNTYQPCRVLDEQPLLLPRGSRLPAMETLPVLNLVELGGIAAGEEKRGPDMADHLNETLHTHWYGQLTERVVKQARRDENVPFQGKLECMGEGWRIEPGKQPACYLQFDLGNNYVGFLGFDLEVEKACVFDIFHQEGLEDEGRITQTNNMVRYCLEPGRYRLLTFEPYVLRHLKLVFRTQGTVCLNSAALVTYWYPDSRRGSFLCSDGDVNRIYDASRRTLLMNTLDIFMDCAERERGGWLCDSLWTARAAWQMLGDVSVEKAFLQNFMLTDPAKYGHAFFPEVFPSHHDSYEEMAGITTWSFWLILEFCEYYRRTGDRELLEQSLPRVEAFIRGTRDFIGESGLLENMPAIFLDWSQSNQADHTQPICLPANALYAYMLYEIGKLYGREEWVKWGEAIRGVLRSMGAVTFITEEKLYPDTAYLENGALKTKEYITEAALYTDIWSELFDRNSEPGMIQAVVNTMGPAPKTLTSPSVGRANLFIGLCIRLDMLAKLGEYGRLLEELRAIFLPQLNRGPGTLYENVNTSGSLSHGFNAHVGVHLTRDILGLGEVHLQEKRVRVAPHPCGLQWAKGSEQTPCGPLAVSWNYSPDGRAFRLACTVPPGWSVELSLPQELRGWLWDGDSACRAMKTYAQSFELLLARPED</sequence>
<dbReference type="Proteomes" id="UP000249377">
    <property type="component" value="Unassembled WGS sequence"/>
</dbReference>
<dbReference type="PANTHER" id="PTHR34987:SF2">
    <property type="entry name" value="B, PUTATIVE (AFU_ORTHOLOGUE AFUA_7G05040)-RELATED"/>
    <property type="match status" value="1"/>
</dbReference>
<dbReference type="Gene3D" id="2.60.120.260">
    <property type="entry name" value="Galactose-binding domain-like"/>
    <property type="match status" value="2"/>
</dbReference>
<dbReference type="SUPFAM" id="SSF48208">
    <property type="entry name" value="Six-hairpin glycosidases"/>
    <property type="match status" value="1"/>
</dbReference>
<dbReference type="EMBL" id="QLYR01000010">
    <property type="protein sequence ID" value="RAQ22669.1"/>
    <property type="molecule type" value="Genomic_DNA"/>
</dbReference>
<dbReference type="InterPro" id="IPR008928">
    <property type="entry name" value="6-hairpin_glycosidase_sf"/>
</dbReference>
<dbReference type="InterPro" id="IPR035396">
    <property type="entry name" value="Bac_rhamnosid6H"/>
</dbReference>
<evidence type="ECO:0000259" key="2">
    <source>
        <dbReference type="Pfam" id="PF17390"/>
    </source>
</evidence>
<dbReference type="PANTHER" id="PTHR34987">
    <property type="entry name" value="C, PUTATIVE (AFU_ORTHOLOGUE AFUA_3G02880)-RELATED"/>
    <property type="match status" value="1"/>
</dbReference>
<keyword evidence="4" id="KW-1185">Reference proteome</keyword>
<dbReference type="RefSeq" id="WP_112333410.1">
    <property type="nucleotide sequence ID" value="NZ_QLYR01000010.1"/>
</dbReference>
<dbReference type="InterPro" id="IPR035398">
    <property type="entry name" value="Bac_rhamnosid_C"/>
</dbReference>
<dbReference type="Pfam" id="PF17389">
    <property type="entry name" value="Bac_rhamnosid6H"/>
    <property type="match status" value="1"/>
</dbReference>
<protein>
    <recommendedName>
        <fullName evidence="5">Alpha-L-rhamnosidase six-hairpin glycosidase domain-containing protein</fullName>
    </recommendedName>
</protein>
<name>A0A328UCR2_9FIRM</name>
<proteinExistence type="predicted"/>
<dbReference type="GO" id="GO:0005975">
    <property type="term" value="P:carbohydrate metabolic process"/>
    <property type="evidence" value="ECO:0007669"/>
    <property type="project" value="InterPro"/>
</dbReference>
<comment type="caution">
    <text evidence="3">The sequence shown here is derived from an EMBL/GenBank/DDBJ whole genome shotgun (WGS) entry which is preliminary data.</text>
</comment>
<evidence type="ECO:0000313" key="3">
    <source>
        <dbReference type="EMBL" id="RAQ22669.1"/>
    </source>
</evidence>